<reference evidence="2 3" key="2">
    <citation type="journal article" date="2016" name="Environ. Microbiol. Rep.">
        <title>Metagenomic evidence for the presence of phototrophic Gemmatimonadetes bacteria in diverse environments.</title>
        <authorList>
            <person name="Zeng Y."/>
            <person name="Baumbach J."/>
            <person name="Barbosa E.G."/>
            <person name="Azevedo V."/>
            <person name="Zhang C."/>
            <person name="Koblizek M."/>
        </authorList>
    </citation>
    <scope>NUCLEOTIDE SEQUENCE [LARGE SCALE GENOMIC DNA]</scope>
    <source>
        <strain evidence="2 3">AP64</strain>
    </source>
</reference>
<evidence type="ECO:0000313" key="2">
    <source>
        <dbReference type="EMBL" id="AMW03780.1"/>
    </source>
</evidence>
<evidence type="ECO:0000313" key="3">
    <source>
        <dbReference type="Proteomes" id="UP000076404"/>
    </source>
</evidence>
<dbReference type="Gene3D" id="3.60.10.10">
    <property type="entry name" value="Endonuclease/exonuclease/phosphatase"/>
    <property type="match status" value="1"/>
</dbReference>
<dbReference type="GO" id="GO:0003824">
    <property type="term" value="F:catalytic activity"/>
    <property type="evidence" value="ECO:0007669"/>
    <property type="project" value="InterPro"/>
</dbReference>
<keyword evidence="3" id="KW-1185">Reference proteome</keyword>
<feature type="domain" description="Endonuclease/exonuclease/phosphatase" evidence="1">
    <location>
        <begin position="182"/>
        <end position="458"/>
    </location>
</feature>
<protein>
    <recommendedName>
        <fullName evidence="1">Endonuclease/exonuclease/phosphatase domain-containing protein</fullName>
    </recommendedName>
</protein>
<dbReference type="Proteomes" id="UP000076404">
    <property type="component" value="Chromosome"/>
</dbReference>
<name>A0A143BH49_9BACT</name>
<dbReference type="AlphaFoldDB" id="A0A143BH49"/>
<dbReference type="Pfam" id="PF03372">
    <property type="entry name" value="Exo_endo_phos"/>
    <property type="match status" value="1"/>
</dbReference>
<proteinExistence type="predicted"/>
<dbReference type="InterPro" id="IPR036691">
    <property type="entry name" value="Endo/exonu/phosph_ase_sf"/>
</dbReference>
<sequence length="474" mass="51241">MASAPLTVQANDDSHFFYLSVALRDSTVVSAMSGTMHLLIDADADSTTGGTAYDMRGVDFALDLSRLDIVQAGVHGAGIALRTITSAGLGAFRSAYELQVVALPGWSTDRFELRIARDGAPQGWPRLGAQIRARMVRVAPDSARVATPVQRYVFTTPLDTTPLRGASSVPDKAPGAVRVAHWNVSEGSFLAPGNHAKLLAAVSPEIIVLDEVSGEVDSTALAAFFARPELARMGSWRFVHGQSGGRQRGVVAARGRAIRAEPSMRYMRYPDGSLDSLARSDARMQARFIDTERRANIASTGAWVDVDGIETLFVTVDLTSGGYLGSPNDAFRLLQARTMRRYVLDAIGQGSSRAPVVIAGDYNSVASYESVRTLQQSLDTDGSDLTLNRALRLDGRTASTWRNDSVAQFTPGRLDLALYSDRAFEQTGGFVFAAEDLTDRLLGSLQITRDMSRQSSDHLIVVTDLRRKQGAPRK</sequence>
<gene>
    <name evidence="2" type="ORF">GEMMAAP_00835</name>
</gene>
<dbReference type="InterPro" id="IPR005135">
    <property type="entry name" value="Endo/exonuclease/phosphatase"/>
</dbReference>
<dbReference type="eggNOG" id="COG3021">
    <property type="taxonomic scope" value="Bacteria"/>
</dbReference>
<dbReference type="KEGG" id="gph:GEMMAAP_00835"/>
<dbReference type="EMBL" id="CP011454">
    <property type="protein sequence ID" value="AMW03780.1"/>
    <property type="molecule type" value="Genomic_DNA"/>
</dbReference>
<dbReference type="STRING" id="1379270.GEMMAAP_00835"/>
<evidence type="ECO:0000259" key="1">
    <source>
        <dbReference type="Pfam" id="PF03372"/>
    </source>
</evidence>
<organism evidence="2 3">
    <name type="scientific">Gemmatimonas phototrophica</name>
    <dbReference type="NCBI Taxonomy" id="1379270"/>
    <lineage>
        <taxon>Bacteria</taxon>
        <taxon>Pseudomonadati</taxon>
        <taxon>Gemmatimonadota</taxon>
        <taxon>Gemmatimonadia</taxon>
        <taxon>Gemmatimonadales</taxon>
        <taxon>Gemmatimonadaceae</taxon>
        <taxon>Gemmatimonas</taxon>
    </lineage>
</organism>
<dbReference type="SUPFAM" id="SSF56219">
    <property type="entry name" value="DNase I-like"/>
    <property type="match status" value="1"/>
</dbReference>
<accession>A0A143BH49</accession>
<reference evidence="2 3" key="1">
    <citation type="journal article" date="2014" name="Proc. Natl. Acad. Sci. U.S.A.">
        <title>Functional type 2 photosynthetic reaction centers found in the rare bacterial phylum Gemmatimonadetes.</title>
        <authorList>
            <person name="Zeng Y."/>
            <person name="Feng F."/>
            <person name="Medova H."/>
            <person name="Dean J."/>
            <person name="Koblizek M."/>
        </authorList>
    </citation>
    <scope>NUCLEOTIDE SEQUENCE [LARGE SCALE GENOMIC DNA]</scope>
    <source>
        <strain evidence="2 3">AP64</strain>
    </source>
</reference>